<dbReference type="AlphaFoldDB" id="A0AA42WST1"/>
<dbReference type="Proteomes" id="UP001162318">
    <property type="component" value="Unassembled WGS sequence"/>
</dbReference>
<gene>
    <name evidence="1" type="ORF">N5J77_00530</name>
</gene>
<evidence type="ECO:0000313" key="1">
    <source>
        <dbReference type="EMBL" id="MDH2129592.1"/>
    </source>
</evidence>
<dbReference type="RefSeq" id="WP_066768598.1">
    <property type="nucleotide sequence ID" value="NZ_JAOCKX010000001.1"/>
</dbReference>
<proteinExistence type="predicted"/>
<accession>A0AA42WST1</accession>
<sequence length="108" mass="11865">MAELNEEYISDLRRAVVKAICEVSAERQRSNAAGKGDTLYIGSAEVCQMLTILLTEFLEGVPGLDTPGDVRRMSDIVAKKIRLGIGEIRRHRQETGGEPLPSIIIRGN</sequence>
<evidence type="ECO:0000313" key="2">
    <source>
        <dbReference type="Proteomes" id="UP001162318"/>
    </source>
</evidence>
<reference evidence="1" key="1">
    <citation type="submission" date="2022-09" db="EMBL/GenBank/DDBJ databases">
        <title>Intensive care unit water sources are persistently colonized with multi-drug resistant bacteria and are the site of extensive horizontal gene transfer of antibiotic resistance genes.</title>
        <authorList>
            <person name="Diorio-Toth L."/>
        </authorList>
    </citation>
    <scope>NUCLEOTIDE SEQUENCE</scope>
    <source>
        <strain evidence="1">GD03659</strain>
    </source>
</reference>
<comment type="caution">
    <text evidence="1">The sequence shown here is derived from an EMBL/GenBank/DDBJ whole genome shotgun (WGS) entry which is preliminary data.</text>
</comment>
<name>A0AA42WST1_SPHYA</name>
<organism evidence="1 2">
    <name type="scientific">Sphingobium yanoikuyae</name>
    <name type="common">Sphingomonas yanoikuyae</name>
    <dbReference type="NCBI Taxonomy" id="13690"/>
    <lineage>
        <taxon>Bacteria</taxon>
        <taxon>Pseudomonadati</taxon>
        <taxon>Pseudomonadota</taxon>
        <taxon>Alphaproteobacteria</taxon>
        <taxon>Sphingomonadales</taxon>
        <taxon>Sphingomonadaceae</taxon>
        <taxon>Sphingobium</taxon>
    </lineage>
</organism>
<protein>
    <submittedName>
        <fullName evidence="1">Uncharacterized protein</fullName>
    </submittedName>
</protein>
<dbReference type="EMBL" id="JAOCKX010000001">
    <property type="protein sequence ID" value="MDH2129592.1"/>
    <property type="molecule type" value="Genomic_DNA"/>
</dbReference>